<keyword evidence="9" id="KW-1185">Reference proteome</keyword>
<sequence length="210" mass="22950">MATKVTYIKTSSFSKKILQLLAAVALVVVTLTLWSDIKQKGEAVLIENAIVLAKNILKQTSHSASFYIANKDQASLDHLTESALKSDYIYEMLIYDKTGTVLSKSQNALPAISRFMGLMPSAIETDSPDNESLDAFFPTPYVSEITAEDGTLLGFVRVTVLTKNLQKSGLSYIHSLTKQVILIALLAGFIGYLFTNGLKPFSANAYVVKD</sequence>
<evidence type="ECO:0000256" key="5">
    <source>
        <dbReference type="ARBA" id="ARBA00022989"/>
    </source>
</evidence>
<gene>
    <name evidence="8" type="ORF">J1N51_03605</name>
</gene>
<name>A0A975DCE0_9GAMM</name>
<feature type="transmembrane region" description="Helical" evidence="7">
    <location>
        <begin position="176"/>
        <end position="194"/>
    </location>
</feature>
<evidence type="ECO:0000313" key="8">
    <source>
        <dbReference type="EMBL" id="QTH64567.1"/>
    </source>
</evidence>
<evidence type="ECO:0000256" key="3">
    <source>
        <dbReference type="ARBA" id="ARBA00022475"/>
    </source>
</evidence>
<keyword evidence="6 7" id="KW-0472">Membrane</keyword>
<evidence type="ECO:0000256" key="7">
    <source>
        <dbReference type="SAM" id="Phobius"/>
    </source>
</evidence>
<evidence type="ECO:0000313" key="9">
    <source>
        <dbReference type="Proteomes" id="UP000682739"/>
    </source>
</evidence>
<keyword evidence="5 7" id="KW-1133">Transmembrane helix</keyword>
<evidence type="ECO:0000256" key="2">
    <source>
        <dbReference type="ARBA" id="ARBA00005362"/>
    </source>
</evidence>
<comment type="subcellular location">
    <subcellularLocation>
        <location evidence="1">Cell membrane</location>
    </subcellularLocation>
</comment>
<keyword evidence="4 7" id="KW-0812">Transmembrane</keyword>
<protein>
    <submittedName>
        <fullName evidence="8">Uncharacterized protein</fullName>
    </submittedName>
</protein>
<dbReference type="Proteomes" id="UP000682739">
    <property type="component" value="Chromosome"/>
</dbReference>
<dbReference type="EMBL" id="CP072110">
    <property type="protein sequence ID" value="QTH64567.1"/>
    <property type="molecule type" value="Genomic_DNA"/>
</dbReference>
<evidence type="ECO:0000256" key="4">
    <source>
        <dbReference type="ARBA" id="ARBA00022692"/>
    </source>
</evidence>
<dbReference type="GO" id="GO:0005886">
    <property type="term" value="C:plasma membrane"/>
    <property type="evidence" value="ECO:0007669"/>
    <property type="project" value="UniProtKB-SubCell"/>
</dbReference>
<evidence type="ECO:0000256" key="1">
    <source>
        <dbReference type="ARBA" id="ARBA00004236"/>
    </source>
</evidence>
<dbReference type="InterPro" id="IPR019305">
    <property type="entry name" value="Uncharacterised_Smp"/>
</dbReference>
<evidence type="ECO:0000256" key="6">
    <source>
        <dbReference type="ARBA" id="ARBA00023136"/>
    </source>
</evidence>
<accession>A0A975DCE0</accession>
<dbReference type="Pfam" id="PF10144">
    <property type="entry name" value="SMP_2"/>
    <property type="match status" value="1"/>
</dbReference>
<reference evidence="8" key="1">
    <citation type="submission" date="2021-03" db="EMBL/GenBank/DDBJ databases">
        <title>Description of Psychrosphaera ytuae sp. nov. isolated from deep sea sediment of South China Sea.</title>
        <authorList>
            <person name="Zhang J."/>
            <person name="Xu X.-D."/>
        </authorList>
    </citation>
    <scope>NUCLEOTIDE SEQUENCE</scope>
    <source>
        <strain evidence="8">MTZ26</strain>
    </source>
</reference>
<dbReference type="AlphaFoldDB" id="A0A975DCE0"/>
<dbReference type="RefSeq" id="WP_208832621.1">
    <property type="nucleotide sequence ID" value="NZ_CP072110.1"/>
</dbReference>
<organism evidence="8 9">
    <name type="scientific">Psychrosphaera ytuae</name>
    <dbReference type="NCBI Taxonomy" id="2820710"/>
    <lineage>
        <taxon>Bacteria</taxon>
        <taxon>Pseudomonadati</taxon>
        <taxon>Pseudomonadota</taxon>
        <taxon>Gammaproteobacteria</taxon>
        <taxon>Alteromonadales</taxon>
        <taxon>Pseudoalteromonadaceae</taxon>
        <taxon>Psychrosphaera</taxon>
    </lineage>
</organism>
<proteinExistence type="inferred from homology"/>
<comment type="similarity">
    <text evidence="2">Belongs to the Smp family.</text>
</comment>
<keyword evidence="3" id="KW-1003">Cell membrane</keyword>
<dbReference type="KEGG" id="psym:J1N51_03605"/>